<protein>
    <submittedName>
        <fullName evidence="1">Uncharacterized protein</fullName>
    </submittedName>
</protein>
<accession>A0A0R0AZZ7</accession>
<proteinExistence type="predicted"/>
<dbReference type="AlphaFoldDB" id="A0A0R0AZZ7"/>
<gene>
    <name evidence="1" type="ORF">ARC20_03335</name>
</gene>
<evidence type="ECO:0000313" key="1">
    <source>
        <dbReference type="EMBL" id="KRG47374.1"/>
    </source>
</evidence>
<dbReference type="RefSeq" id="WP_057643456.1">
    <property type="nucleotide sequence ID" value="NZ_LLXU01000035.1"/>
</dbReference>
<comment type="caution">
    <text evidence="1">The sequence shown here is derived from an EMBL/GenBank/DDBJ whole genome shotgun (WGS) entry which is preliminary data.</text>
</comment>
<dbReference type="EMBL" id="LLXU01000035">
    <property type="protein sequence ID" value="KRG47374.1"/>
    <property type="molecule type" value="Genomic_DNA"/>
</dbReference>
<reference evidence="1 2" key="1">
    <citation type="submission" date="2015-10" db="EMBL/GenBank/DDBJ databases">
        <title>Genome sequencing and analysis of members of genus Stenotrophomonas.</title>
        <authorList>
            <person name="Patil P.P."/>
            <person name="Midha S."/>
            <person name="Patil P.B."/>
        </authorList>
    </citation>
    <scope>NUCLEOTIDE SEQUENCE [LARGE SCALE GENOMIC DNA]</scope>
    <source>
        <strain evidence="1 2">JCM 16536</strain>
    </source>
</reference>
<sequence>MALANPRWIDSDGAGQPALSDYAEDLLTFAYASLAAMPNLLAEVELPEEDLRLATLALSASDLLPSGCARFAEIWRAARDAKIARLVEELRDEAGLSELEAVQRLQVVYA</sequence>
<evidence type="ECO:0000313" key="2">
    <source>
        <dbReference type="Proteomes" id="UP000051802"/>
    </source>
</evidence>
<keyword evidence="2" id="KW-1185">Reference proteome</keyword>
<name>A0A0R0AZZ7_9GAMM</name>
<dbReference type="STRING" id="676599.ARC20_03335"/>
<organism evidence="1 2">
    <name type="scientific">Stenotrophomonas panacihumi</name>
    <dbReference type="NCBI Taxonomy" id="676599"/>
    <lineage>
        <taxon>Bacteria</taxon>
        <taxon>Pseudomonadati</taxon>
        <taxon>Pseudomonadota</taxon>
        <taxon>Gammaproteobacteria</taxon>
        <taxon>Lysobacterales</taxon>
        <taxon>Lysobacteraceae</taxon>
        <taxon>Stenotrophomonas</taxon>
    </lineage>
</organism>
<dbReference type="Proteomes" id="UP000051802">
    <property type="component" value="Unassembled WGS sequence"/>
</dbReference>